<evidence type="ECO:0000256" key="1">
    <source>
        <dbReference type="SAM" id="MobiDB-lite"/>
    </source>
</evidence>
<name>A0ABM1J5S2_POLDO</name>
<gene>
    <name evidence="3" type="primary">LOC107072417</name>
</gene>
<accession>A0ABM1J5S2</accession>
<reference evidence="3" key="1">
    <citation type="submission" date="2025-08" db="UniProtKB">
        <authorList>
            <consortium name="RefSeq"/>
        </authorList>
    </citation>
    <scope>IDENTIFICATION</scope>
    <source>
        <tissue evidence="3">Whole body</tissue>
    </source>
</reference>
<feature type="compositionally biased region" description="Basic and acidic residues" evidence="1">
    <location>
        <begin position="46"/>
        <end position="56"/>
    </location>
</feature>
<feature type="compositionally biased region" description="Basic and acidic residues" evidence="1">
    <location>
        <begin position="66"/>
        <end position="81"/>
    </location>
</feature>
<protein>
    <submittedName>
        <fullName evidence="3">Uncharacterized protein LOC107072417</fullName>
    </submittedName>
</protein>
<keyword evidence="2" id="KW-1185">Reference proteome</keyword>
<dbReference type="GeneID" id="107072417"/>
<feature type="region of interest" description="Disordered" evidence="1">
    <location>
        <begin position="35"/>
        <end position="81"/>
    </location>
</feature>
<evidence type="ECO:0000313" key="2">
    <source>
        <dbReference type="Proteomes" id="UP000694924"/>
    </source>
</evidence>
<proteinExistence type="predicted"/>
<dbReference type="RefSeq" id="XP_015187810.1">
    <property type="nucleotide sequence ID" value="XM_015332324.1"/>
</dbReference>
<sequence>MEDDSHSHIFDRMFNTVNGGVKWTVQKIESACPWRRKKSESQLIIPEKESDIKPDYRSAPQTDESTDLKDQDKSKNSDEKLWEYKAPSEMTSCCFIKMQFDHLILQQDPCAPCCCEPKPAPCPPYHEEPREPTCGCDLCKKGYPNDKCCDHREQFRRGTFPPRHFEKA</sequence>
<evidence type="ECO:0000313" key="3">
    <source>
        <dbReference type="RefSeq" id="XP_015187810.1"/>
    </source>
</evidence>
<organism evidence="2 3">
    <name type="scientific">Polistes dominula</name>
    <name type="common">European paper wasp</name>
    <name type="synonym">Vespa dominula</name>
    <dbReference type="NCBI Taxonomy" id="743375"/>
    <lineage>
        <taxon>Eukaryota</taxon>
        <taxon>Metazoa</taxon>
        <taxon>Ecdysozoa</taxon>
        <taxon>Arthropoda</taxon>
        <taxon>Hexapoda</taxon>
        <taxon>Insecta</taxon>
        <taxon>Pterygota</taxon>
        <taxon>Neoptera</taxon>
        <taxon>Endopterygota</taxon>
        <taxon>Hymenoptera</taxon>
        <taxon>Apocrita</taxon>
        <taxon>Aculeata</taxon>
        <taxon>Vespoidea</taxon>
        <taxon>Vespidae</taxon>
        <taxon>Polistinae</taxon>
        <taxon>Polistini</taxon>
        <taxon>Polistes</taxon>
    </lineage>
</organism>
<dbReference type="Proteomes" id="UP000694924">
    <property type="component" value="Unplaced"/>
</dbReference>